<keyword evidence="4" id="KW-1185">Reference proteome</keyword>
<evidence type="ECO:0000313" key="4">
    <source>
        <dbReference type="Proteomes" id="UP000027265"/>
    </source>
</evidence>
<feature type="signal peptide" evidence="2">
    <location>
        <begin position="1"/>
        <end position="20"/>
    </location>
</feature>
<dbReference type="Proteomes" id="UP000027265">
    <property type="component" value="Unassembled WGS sequence"/>
</dbReference>
<gene>
    <name evidence="3" type="ORF">JAAARDRAFT_253871</name>
</gene>
<proteinExistence type="predicted"/>
<reference evidence="4" key="1">
    <citation type="journal article" date="2014" name="Proc. Natl. Acad. Sci. U.S.A.">
        <title>Extensive sampling of basidiomycete genomes demonstrates inadequacy of the white-rot/brown-rot paradigm for wood decay fungi.</title>
        <authorList>
            <person name="Riley R."/>
            <person name="Salamov A.A."/>
            <person name="Brown D.W."/>
            <person name="Nagy L.G."/>
            <person name="Floudas D."/>
            <person name="Held B.W."/>
            <person name="Levasseur A."/>
            <person name="Lombard V."/>
            <person name="Morin E."/>
            <person name="Otillar R."/>
            <person name="Lindquist E.A."/>
            <person name="Sun H."/>
            <person name="LaButti K.M."/>
            <person name="Schmutz J."/>
            <person name="Jabbour D."/>
            <person name="Luo H."/>
            <person name="Baker S.E."/>
            <person name="Pisabarro A.G."/>
            <person name="Walton J.D."/>
            <person name="Blanchette R.A."/>
            <person name="Henrissat B."/>
            <person name="Martin F."/>
            <person name="Cullen D."/>
            <person name="Hibbett D.S."/>
            <person name="Grigoriev I.V."/>
        </authorList>
    </citation>
    <scope>NUCLEOTIDE SEQUENCE [LARGE SCALE GENOMIC DNA]</scope>
    <source>
        <strain evidence="4">MUCL 33604</strain>
    </source>
</reference>
<keyword evidence="1" id="KW-0812">Transmembrane</keyword>
<evidence type="ECO:0000256" key="2">
    <source>
        <dbReference type="SAM" id="SignalP"/>
    </source>
</evidence>
<evidence type="ECO:0008006" key="5">
    <source>
        <dbReference type="Google" id="ProtNLM"/>
    </source>
</evidence>
<feature type="chain" id="PRO_5001647227" description="Protein kinase domain-containing protein" evidence="2">
    <location>
        <begin position="21"/>
        <end position="203"/>
    </location>
</feature>
<evidence type="ECO:0000256" key="1">
    <source>
        <dbReference type="SAM" id="Phobius"/>
    </source>
</evidence>
<dbReference type="STRING" id="933084.A0A067Q3E0"/>
<dbReference type="Gene3D" id="1.10.510.10">
    <property type="entry name" value="Transferase(Phosphotransferase) domain 1"/>
    <property type="match status" value="1"/>
</dbReference>
<dbReference type="HOGENOM" id="CLU_1349108_0_0_1"/>
<dbReference type="AlphaFoldDB" id="A0A067Q3E0"/>
<keyword evidence="2" id="KW-0732">Signal</keyword>
<dbReference type="SUPFAM" id="SSF56112">
    <property type="entry name" value="Protein kinase-like (PK-like)"/>
    <property type="match status" value="1"/>
</dbReference>
<keyword evidence="1" id="KW-1133">Transmembrane helix</keyword>
<keyword evidence="1" id="KW-0472">Membrane</keyword>
<accession>A0A067Q3E0</accession>
<evidence type="ECO:0000313" key="3">
    <source>
        <dbReference type="EMBL" id="KDQ57997.1"/>
    </source>
</evidence>
<organism evidence="3 4">
    <name type="scientific">Jaapia argillacea MUCL 33604</name>
    <dbReference type="NCBI Taxonomy" id="933084"/>
    <lineage>
        <taxon>Eukaryota</taxon>
        <taxon>Fungi</taxon>
        <taxon>Dikarya</taxon>
        <taxon>Basidiomycota</taxon>
        <taxon>Agaricomycotina</taxon>
        <taxon>Agaricomycetes</taxon>
        <taxon>Agaricomycetidae</taxon>
        <taxon>Jaapiales</taxon>
        <taxon>Jaapiaceae</taxon>
        <taxon>Jaapia</taxon>
    </lineage>
</organism>
<dbReference type="InterPro" id="IPR011009">
    <property type="entry name" value="Kinase-like_dom_sf"/>
</dbReference>
<sequence>MALLFLFLVDRLGRISLINAQVEFTQRVEHYRMKDRVPISAYWWYHPTEQLMPPLDDPDGDVSYDLKGDVFAFAAIIYESFGGRLPRSRQALCGRIMGTRPLYMMARPALLSNDRLWHLLIRSWAKDPEQRPSVIEIEDALLSVSESNMASAPPNVPHLADGRGRLRTSHDNCCPFILVVCVVIVAALVYICHLAPTTFHHAS</sequence>
<name>A0A067Q3E0_9AGAM</name>
<protein>
    <recommendedName>
        <fullName evidence="5">Protein kinase domain-containing protein</fullName>
    </recommendedName>
</protein>
<dbReference type="InParanoid" id="A0A067Q3E0"/>
<feature type="transmembrane region" description="Helical" evidence="1">
    <location>
        <begin position="176"/>
        <end position="195"/>
    </location>
</feature>
<dbReference type="EMBL" id="KL197718">
    <property type="protein sequence ID" value="KDQ57997.1"/>
    <property type="molecule type" value="Genomic_DNA"/>
</dbReference>